<evidence type="ECO:0000313" key="2">
    <source>
        <dbReference type="Proteomes" id="UP000582981"/>
    </source>
</evidence>
<dbReference type="CDD" id="cd02236">
    <property type="entry name" value="cupin_CV2614-like"/>
    <property type="match status" value="1"/>
</dbReference>
<proteinExistence type="predicted"/>
<comment type="caution">
    <text evidence="1">The sequence shown here is derived from an EMBL/GenBank/DDBJ whole genome shotgun (WGS) entry which is preliminary data.</text>
</comment>
<dbReference type="AlphaFoldDB" id="A0A7Y7WF03"/>
<dbReference type="EMBL" id="JACAPU010000018">
    <property type="protein sequence ID" value="NWB48215.1"/>
    <property type="molecule type" value="Genomic_DNA"/>
</dbReference>
<sequence length="128" mass="13781">MISISTPSAQTPPVPSAQVLLRSTCSWDGTPYERYPTGAPELTLLQVNIPADTELGWHIHPVPSAAYILSGEVWVETREGGHHRLLKQGDTIAALVNIQHRAKTGATPVDLLVFYAGTEGVPLSESDL</sequence>
<dbReference type="Gene3D" id="2.60.120.10">
    <property type="entry name" value="Jelly Rolls"/>
    <property type="match status" value="1"/>
</dbReference>
<name>A0A7Y7WF03_9PSED</name>
<protein>
    <submittedName>
        <fullName evidence="1">Cupin domain-containing protein</fullName>
    </submittedName>
</protein>
<dbReference type="InterPro" id="IPR011051">
    <property type="entry name" value="RmlC_Cupin_sf"/>
</dbReference>
<organism evidence="1 2">
    <name type="scientific">Pseudomonas gingeri</name>
    <dbReference type="NCBI Taxonomy" id="117681"/>
    <lineage>
        <taxon>Bacteria</taxon>
        <taxon>Pseudomonadati</taxon>
        <taxon>Pseudomonadota</taxon>
        <taxon>Gammaproteobacteria</taxon>
        <taxon>Pseudomonadales</taxon>
        <taxon>Pseudomonadaceae</taxon>
        <taxon>Pseudomonas</taxon>
    </lineage>
</organism>
<dbReference type="RefSeq" id="WP_177144608.1">
    <property type="nucleotide sequence ID" value="NZ_JACAPU010000018.1"/>
</dbReference>
<reference evidence="1 2" key="1">
    <citation type="submission" date="2020-04" db="EMBL/GenBank/DDBJ databases">
        <title>Molecular characterization of pseudomonads from Agaricus bisporus reveal novel blotch 2 pathogens in Western Europe.</title>
        <authorList>
            <person name="Taparia T."/>
            <person name="Krijger M."/>
            <person name="Haynes E."/>
            <person name="Elpinstone J.G."/>
            <person name="Noble R."/>
            <person name="Van Der Wolf J."/>
        </authorList>
    </citation>
    <scope>NUCLEOTIDE SEQUENCE [LARGE SCALE GENOMIC DNA]</scope>
    <source>
        <strain evidence="1 2">F1001</strain>
    </source>
</reference>
<dbReference type="SUPFAM" id="SSF51182">
    <property type="entry name" value="RmlC-like cupins"/>
    <property type="match status" value="1"/>
</dbReference>
<gene>
    <name evidence="1" type="ORF">HX829_17120</name>
</gene>
<dbReference type="InterPro" id="IPR014710">
    <property type="entry name" value="RmlC-like_jellyroll"/>
</dbReference>
<dbReference type="Proteomes" id="UP000582981">
    <property type="component" value="Unassembled WGS sequence"/>
</dbReference>
<accession>A0A7Y7WF03</accession>
<evidence type="ECO:0000313" key="1">
    <source>
        <dbReference type="EMBL" id="NWB48215.1"/>
    </source>
</evidence>